<dbReference type="SMART" id="SM00664">
    <property type="entry name" value="DoH"/>
    <property type="match status" value="1"/>
</dbReference>
<proteinExistence type="predicted"/>
<name>A0A813YDH4_9BILA</name>
<comment type="caution">
    <text evidence="3">The sequence shown here is derived from an EMBL/GenBank/DDBJ whole genome shotgun (WGS) entry which is preliminary data.</text>
</comment>
<protein>
    <recommendedName>
        <fullName evidence="2">DOMON domain-containing protein</fullName>
    </recommendedName>
</protein>
<evidence type="ECO:0000313" key="3">
    <source>
        <dbReference type="EMBL" id="CAF0882654.1"/>
    </source>
</evidence>
<feature type="chain" id="PRO_5032393322" description="DOMON domain-containing protein" evidence="1">
    <location>
        <begin position="17"/>
        <end position="241"/>
    </location>
</feature>
<dbReference type="EMBL" id="CAJNOC010001670">
    <property type="protein sequence ID" value="CAF0882654.1"/>
    <property type="molecule type" value="Genomic_DNA"/>
</dbReference>
<sequence>MKFFLVISLLISSCLCNSINIGDVYVTWKNMGEETYFKVTAYLKEFNNHDCWISIGINRSPLMNGANSVVCRMNNNETWARHYLNNGRSPSLLDENEPSLGLSDTCVSVIKDNITCQFIRKNQVDDKMKSYFKINETNEYYLIYAAGEGDFGMHSRQGQTRMPVKFHLNPLISPPDTTKSYDNNESHESNFKKIMGAHREKKDCAEIFKFLNSHYVKYDRQQTSFYKQTDILSRKLDVDCT</sequence>
<evidence type="ECO:0000313" key="4">
    <source>
        <dbReference type="Proteomes" id="UP000663879"/>
    </source>
</evidence>
<dbReference type="Proteomes" id="UP000663879">
    <property type="component" value="Unassembled WGS sequence"/>
</dbReference>
<dbReference type="InterPro" id="IPR005018">
    <property type="entry name" value="DOMON_domain"/>
</dbReference>
<dbReference type="AlphaFoldDB" id="A0A813YDH4"/>
<reference evidence="3" key="1">
    <citation type="submission" date="2021-02" db="EMBL/GenBank/DDBJ databases">
        <authorList>
            <person name="Nowell W R."/>
        </authorList>
    </citation>
    <scope>NUCLEOTIDE SEQUENCE</scope>
    <source>
        <strain evidence="3">Ploen Becks lab</strain>
    </source>
</reference>
<evidence type="ECO:0000259" key="2">
    <source>
        <dbReference type="PROSITE" id="PS50836"/>
    </source>
</evidence>
<dbReference type="PROSITE" id="PS50836">
    <property type="entry name" value="DOMON"/>
    <property type="match status" value="1"/>
</dbReference>
<organism evidence="3 4">
    <name type="scientific">Brachionus calyciflorus</name>
    <dbReference type="NCBI Taxonomy" id="104777"/>
    <lineage>
        <taxon>Eukaryota</taxon>
        <taxon>Metazoa</taxon>
        <taxon>Spiralia</taxon>
        <taxon>Gnathifera</taxon>
        <taxon>Rotifera</taxon>
        <taxon>Eurotatoria</taxon>
        <taxon>Monogononta</taxon>
        <taxon>Pseudotrocha</taxon>
        <taxon>Ploima</taxon>
        <taxon>Brachionidae</taxon>
        <taxon>Brachionus</taxon>
    </lineage>
</organism>
<dbReference type="Pfam" id="PF03351">
    <property type="entry name" value="DOMON"/>
    <property type="match status" value="1"/>
</dbReference>
<feature type="domain" description="DOMON" evidence="2">
    <location>
        <begin position="22"/>
        <end position="147"/>
    </location>
</feature>
<feature type="signal peptide" evidence="1">
    <location>
        <begin position="1"/>
        <end position="16"/>
    </location>
</feature>
<evidence type="ECO:0000256" key="1">
    <source>
        <dbReference type="SAM" id="SignalP"/>
    </source>
</evidence>
<keyword evidence="4" id="KW-1185">Reference proteome</keyword>
<accession>A0A813YDH4</accession>
<keyword evidence="1" id="KW-0732">Signal</keyword>
<gene>
    <name evidence="3" type="ORF">OXX778_LOCUS10494</name>
</gene>